<proteinExistence type="predicted"/>
<evidence type="ECO:0000313" key="1">
    <source>
        <dbReference type="EMBL" id="QJA64585.1"/>
    </source>
</evidence>
<dbReference type="EMBL" id="MT141522">
    <property type="protein sequence ID" value="QJA64585.1"/>
    <property type="molecule type" value="Genomic_DNA"/>
</dbReference>
<sequence length="64" mass="6667">MTDTTTTPIDASDAPTWDVFHGGALHGLGHWSGPHASLDEARASARACRMIVGGAPAILRTDPE</sequence>
<name>A0A6M3J5X0_9ZZZZ</name>
<organism evidence="1">
    <name type="scientific">viral metagenome</name>
    <dbReference type="NCBI Taxonomy" id="1070528"/>
    <lineage>
        <taxon>unclassified sequences</taxon>
        <taxon>metagenomes</taxon>
        <taxon>organismal metagenomes</taxon>
    </lineage>
</organism>
<protein>
    <submittedName>
        <fullName evidence="1">Uncharacterized protein</fullName>
    </submittedName>
</protein>
<reference evidence="1" key="1">
    <citation type="submission" date="2020-03" db="EMBL/GenBank/DDBJ databases">
        <title>The deep terrestrial virosphere.</title>
        <authorList>
            <person name="Holmfeldt K."/>
            <person name="Nilsson E."/>
            <person name="Simone D."/>
            <person name="Lopez-Fernandez M."/>
            <person name="Wu X."/>
            <person name="de Brujin I."/>
            <person name="Lundin D."/>
            <person name="Andersson A."/>
            <person name="Bertilsson S."/>
            <person name="Dopson M."/>
        </authorList>
    </citation>
    <scope>NUCLEOTIDE SEQUENCE</scope>
    <source>
        <strain evidence="1">MM415B00488</strain>
    </source>
</reference>
<accession>A0A6M3J5X0</accession>
<dbReference type="AlphaFoldDB" id="A0A6M3J5X0"/>
<gene>
    <name evidence="1" type="ORF">MM415B00488_0033</name>
</gene>